<sequence length="208" mass="23596">MDNAVNMLSKDCDKKLSRTNTQAKSPHLDQPSADTQIESTQTENSQIDFKSSQVVDSHSSQLHQNIDRNINLLAKFISQLVESQRDFSEQLGVSYERVFTDGYEDFKGRNSTDVVRSWITAGPKKQVKLARLLADLSKHQLALVAAADGLVHYTVDKCDKHSSVFLNKKFKKFIQETQENPHKRFNELVAPGLASSYIKQREIQKSIK</sequence>
<dbReference type="RefSeq" id="WP_109765122.1">
    <property type="nucleotide sequence ID" value="NZ_QGGU01000018.1"/>
</dbReference>
<protein>
    <submittedName>
        <fullName evidence="2">Uncharacterized protein</fullName>
    </submittedName>
</protein>
<evidence type="ECO:0000313" key="2">
    <source>
        <dbReference type="EMBL" id="PWK42553.1"/>
    </source>
</evidence>
<proteinExistence type="predicted"/>
<dbReference type="OrthoDB" id="5405746at2"/>
<feature type="compositionally biased region" description="Polar residues" evidence="1">
    <location>
        <begin position="32"/>
        <end position="45"/>
    </location>
</feature>
<name>A0A316FAT2_9GAMM</name>
<keyword evidence="3" id="KW-1185">Reference proteome</keyword>
<gene>
    <name evidence="2" type="ORF">C8D97_11822</name>
</gene>
<accession>A0A316FAT2</accession>
<evidence type="ECO:0000313" key="3">
    <source>
        <dbReference type="Proteomes" id="UP000245790"/>
    </source>
</evidence>
<dbReference type="EMBL" id="QGGU01000018">
    <property type="protein sequence ID" value="PWK42553.1"/>
    <property type="molecule type" value="Genomic_DNA"/>
</dbReference>
<comment type="caution">
    <text evidence="2">The sequence shown here is derived from an EMBL/GenBank/DDBJ whole genome shotgun (WGS) entry which is preliminary data.</text>
</comment>
<feature type="region of interest" description="Disordered" evidence="1">
    <location>
        <begin position="1"/>
        <end position="45"/>
    </location>
</feature>
<dbReference type="AlphaFoldDB" id="A0A316FAT2"/>
<dbReference type="Proteomes" id="UP000245790">
    <property type="component" value="Unassembled WGS sequence"/>
</dbReference>
<organism evidence="2 3">
    <name type="scientific">Pleionea mediterranea</name>
    <dbReference type="NCBI Taxonomy" id="523701"/>
    <lineage>
        <taxon>Bacteria</taxon>
        <taxon>Pseudomonadati</taxon>
        <taxon>Pseudomonadota</taxon>
        <taxon>Gammaproteobacteria</taxon>
        <taxon>Oceanospirillales</taxon>
        <taxon>Pleioneaceae</taxon>
        <taxon>Pleionea</taxon>
    </lineage>
</organism>
<reference evidence="2 3" key="1">
    <citation type="submission" date="2018-05" db="EMBL/GenBank/DDBJ databases">
        <title>Genomic Encyclopedia of Type Strains, Phase IV (KMG-IV): sequencing the most valuable type-strain genomes for metagenomic binning, comparative biology and taxonomic classification.</title>
        <authorList>
            <person name="Goeker M."/>
        </authorList>
    </citation>
    <scope>NUCLEOTIDE SEQUENCE [LARGE SCALE GENOMIC DNA]</scope>
    <source>
        <strain evidence="2 3">DSM 25350</strain>
    </source>
</reference>
<evidence type="ECO:0000256" key="1">
    <source>
        <dbReference type="SAM" id="MobiDB-lite"/>
    </source>
</evidence>